<evidence type="ECO:0000313" key="1">
    <source>
        <dbReference type="EMBL" id="SUZ58315.1"/>
    </source>
</evidence>
<reference evidence="1" key="1">
    <citation type="submission" date="2018-05" db="EMBL/GenBank/DDBJ databases">
        <authorList>
            <person name="Lanie J.A."/>
            <person name="Ng W.-L."/>
            <person name="Kazmierczak K.M."/>
            <person name="Andrzejewski T.M."/>
            <person name="Davidsen T.M."/>
            <person name="Wayne K.J."/>
            <person name="Tettelin H."/>
            <person name="Glass J.I."/>
            <person name="Rusch D."/>
            <person name="Podicherti R."/>
            <person name="Tsui H.-C.T."/>
            <person name="Winkler M.E."/>
        </authorList>
    </citation>
    <scope>NUCLEOTIDE SEQUENCE</scope>
</reference>
<accession>A0A381NUP0</accession>
<organism evidence="1">
    <name type="scientific">marine metagenome</name>
    <dbReference type="NCBI Taxonomy" id="408172"/>
    <lineage>
        <taxon>unclassified sequences</taxon>
        <taxon>metagenomes</taxon>
        <taxon>ecological metagenomes</taxon>
    </lineage>
</organism>
<proteinExistence type="predicted"/>
<protein>
    <submittedName>
        <fullName evidence="1">Uncharacterized protein</fullName>
    </submittedName>
</protein>
<sequence>MIELMLFFGMLKQSIRSIILLILFIGSGSINAQKSKPHSFIVNTDEGFIDYSNRIIVCRGTADIEKRTPVDNSLDIVEKNIKIAKAEARTKARTNLVELMKQVNFDGRLVGELMSDEALIESRLEGLIGSAYQQGEIEYLEGEKVAIALAVRMSGLSEILTDIEGYKIDNMNPAYLMTSAAIPKSQRVSGIVIDAREHAVDASMSPEVIDMQGNLVYGTTSYSRSKAVNRGPVGYAYSMDDRNVSQRVGSNPLFIEAVGSLDDDVYITSMDAEKVRNAEKSFGVLSNCRVMLLLQ</sequence>
<dbReference type="EMBL" id="UINC01000610">
    <property type="protein sequence ID" value="SUZ58315.1"/>
    <property type="molecule type" value="Genomic_DNA"/>
</dbReference>
<dbReference type="AlphaFoldDB" id="A0A381NUP0"/>
<gene>
    <name evidence="1" type="ORF">METZ01_LOCUS11169</name>
</gene>
<name>A0A381NUP0_9ZZZZ</name>